<dbReference type="RefSeq" id="XP_024726762.1">
    <property type="nucleotide sequence ID" value="XM_024876394.1"/>
</dbReference>
<dbReference type="AlphaFoldDB" id="A0A2J6SGG3"/>
<dbReference type="InParanoid" id="A0A2J6SGG3"/>
<reference evidence="2 3" key="1">
    <citation type="submission" date="2016-04" db="EMBL/GenBank/DDBJ databases">
        <title>A degradative enzymes factory behind the ericoid mycorrhizal symbiosis.</title>
        <authorList>
            <consortium name="DOE Joint Genome Institute"/>
            <person name="Martino E."/>
            <person name="Morin E."/>
            <person name="Grelet G."/>
            <person name="Kuo A."/>
            <person name="Kohler A."/>
            <person name="Daghino S."/>
            <person name="Barry K."/>
            <person name="Choi C."/>
            <person name="Cichocki N."/>
            <person name="Clum A."/>
            <person name="Copeland A."/>
            <person name="Hainaut M."/>
            <person name="Haridas S."/>
            <person name="Labutti K."/>
            <person name="Lindquist E."/>
            <person name="Lipzen A."/>
            <person name="Khouja H.-R."/>
            <person name="Murat C."/>
            <person name="Ohm R."/>
            <person name="Olson A."/>
            <person name="Spatafora J."/>
            <person name="Veneault-Fourrey C."/>
            <person name="Henrissat B."/>
            <person name="Grigoriev I."/>
            <person name="Martin F."/>
            <person name="Perotto S."/>
        </authorList>
    </citation>
    <scope>NUCLEOTIDE SEQUENCE [LARGE SCALE GENOMIC DNA]</scope>
    <source>
        <strain evidence="2 3">E</strain>
    </source>
</reference>
<keyword evidence="3" id="KW-1185">Reference proteome</keyword>
<evidence type="ECO:0000256" key="1">
    <source>
        <dbReference type="SAM" id="Phobius"/>
    </source>
</evidence>
<evidence type="ECO:0000313" key="2">
    <source>
        <dbReference type="EMBL" id="PMD49858.1"/>
    </source>
</evidence>
<dbReference type="GeneID" id="36584473"/>
<protein>
    <submittedName>
        <fullName evidence="2">Uncharacterized protein</fullName>
    </submittedName>
</protein>
<evidence type="ECO:0000313" key="3">
    <source>
        <dbReference type="Proteomes" id="UP000235371"/>
    </source>
</evidence>
<organism evidence="2 3">
    <name type="scientific">Hyaloscypha bicolor E</name>
    <dbReference type="NCBI Taxonomy" id="1095630"/>
    <lineage>
        <taxon>Eukaryota</taxon>
        <taxon>Fungi</taxon>
        <taxon>Dikarya</taxon>
        <taxon>Ascomycota</taxon>
        <taxon>Pezizomycotina</taxon>
        <taxon>Leotiomycetes</taxon>
        <taxon>Helotiales</taxon>
        <taxon>Hyaloscyphaceae</taxon>
        <taxon>Hyaloscypha</taxon>
        <taxon>Hyaloscypha bicolor</taxon>
    </lineage>
</organism>
<name>A0A2J6SGG3_9HELO</name>
<keyword evidence="1" id="KW-0812">Transmembrane</keyword>
<accession>A0A2J6SGG3</accession>
<dbReference type="EMBL" id="KZ613919">
    <property type="protein sequence ID" value="PMD49858.1"/>
    <property type="molecule type" value="Genomic_DNA"/>
</dbReference>
<sequence>MAKYIENGPLPIQPISDAKASILDFFVPGFSRISTYLRIDLRVYAPLLYYFGLFIFICRRICIYLWVLLETYYNKNPLLSE</sequence>
<keyword evidence="1" id="KW-1133">Transmembrane helix</keyword>
<proteinExistence type="predicted"/>
<dbReference type="Proteomes" id="UP000235371">
    <property type="component" value="Unassembled WGS sequence"/>
</dbReference>
<gene>
    <name evidence="2" type="ORF">K444DRAFT_548770</name>
</gene>
<keyword evidence="1" id="KW-0472">Membrane</keyword>
<feature type="transmembrane region" description="Helical" evidence="1">
    <location>
        <begin position="47"/>
        <end position="69"/>
    </location>
</feature>